<gene>
    <name evidence="3" type="ORF">V5O48_009381</name>
</gene>
<protein>
    <recommendedName>
        <fullName evidence="2">NACHT domain-containing protein</fullName>
    </recommendedName>
</protein>
<evidence type="ECO:0000259" key="2">
    <source>
        <dbReference type="PROSITE" id="PS50837"/>
    </source>
</evidence>
<dbReference type="PANTHER" id="PTHR10039">
    <property type="entry name" value="AMELOGENIN"/>
    <property type="match status" value="1"/>
</dbReference>
<accession>A0ABR3FBE6</accession>
<dbReference type="InterPro" id="IPR056884">
    <property type="entry name" value="NPHP3-like_N"/>
</dbReference>
<dbReference type="InterPro" id="IPR027417">
    <property type="entry name" value="P-loop_NTPase"/>
</dbReference>
<sequence length="484" mass="54826">MLTNNGSGSQHNYSGFGQNINHGRDQNITQNFGGAGIDLLWGAIKDVGASHNAEQQVSRGECLEGTREEVLRIIRRWRIPNSWEPPICWLSGAAGVGKTSIAMTLAKSFEDDEDDGLVESFFFFRPDPKRNNPAALMLTIAHGLVVTSHSIRQAIDDKITADRSILSARFEKQFEELVLQPVMAQNLPLSEAPGLVVIIDGLDECSDEQVQLRILRTITSSFLRFQRFPLRFLICSRPESWICNLLDPLVDEGTIKHIVLDKSSEPARDIRKYFIHEFQEICRSSKYRDVPFPNPWPSPEQLDCLVFRSDGQFSYAATAVRFVKQPYSYPLDQLNAILAYDPALRPSQSTFHKLDCLYHVVLAANPNHDQVVPILAAIIVLSSYHGRDVEKSRGLPLPAPTLEFIELLLDLPPGKVGLTVRAMHSVLNIRGRQDGIRIYHTSFTDYLRDQTRSGDFYINETAQRHFLGQRWLQALSRERIAKYR</sequence>
<reference evidence="3 4" key="1">
    <citation type="submission" date="2024-02" db="EMBL/GenBank/DDBJ databases">
        <title>A draft genome for the cacao thread blight pathogen Marasmius crinis-equi.</title>
        <authorList>
            <person name="Cohen S.P."/>
            <person name="Baruah I.K."/>
            <person name="Amoako-Attah I."/>
            <person name="Bukari Y."/>
            <person name="Meinhardt L.W."/>
            <person name="Bailey B.A."/>
        </authorList>
    </citation>
    <scope>NUCLEOTIDE SEQUENCE [LARGE SCALE GENOMIC DNA]</scope>
    <source>
        <strain evidence="3 4">GH-76</strain>
    </source>
</reference>
<evidence type="ECO:0000313" key="4">
    <source>
        <dbReference type="Proteomes" id="UP001465976"/>
    </source>
</evidence>
<feature type="domain" description="NACHT" evidence="2">
    <location>
        <begin position="86"/>
        <end position="240"/>
    </location>
</feature>
<dbReference type="Gene3D" id="3.40.50.300">
    <property type="entry name" value="P-loop containing nucleotide triphosphate hydrolases"/>
    <property type="match status" value="1"/>
</dbReference>
<dbReference type="SUPFAM" id="SSF52540">
    <property type="entry name" value="P-loop containing nucleoside triphosphate hydrolases"/>
    <property type="match status" value="1"/>
</dbReference>
<proteinExistence type="predicted"/>
<name>A0ABR3FBE6_9AGAR</name>
<keyword evidence="4" id="KW-1185">Reference proteome</keyword>
<dbReference type="EMBL" id="JBAHYK010000612">
    <property type="protein sequence ID" value="KAL0572577.1"/>
    <property type="molecule type" value="Genomic_DNA"/>
</dbReference>
<dbReference type="PROSITE" id="PS50837">
    <property type="entry name" value="NACHT"/>
    <property type="match status" value="1"/>
</dbReference>
<dbReference type="Proteomes" id="UP001465976">
    <property type="component" value="Unassembled WGS sequence"/>
</dbReference>
<evidence type="ECO:0000256" key="1">
    <source>
        <dbReference type="ARBA" id="ARBA00022737"/>
    </source>
</evidence>
<keyword evidence="1" id="KW-0677">Repeat</keyword>
<dbReference type="Pfam" id="PF24883">
    <property type="entry name" value="NPHP3_N"/>
    <property type="match status" value="1"/>
</dbReference>
<comment type="caution">
    <text evidence="3">The sequence shown here is derived from an EMBL/GenBank/DDBJ whole genome shotgun (WGS) entry which is preliminary data.</text>
</comment>
<organism evidence="3 4">
    <name type="scientific">Marasmius crinis-equi</name>
    <dbReference type="NCBI Taxonomy" id="585013"/>
    <lineage>
        <taxon>Eukaryota</taxon>
        <taxon>Fungi</taxon>
        <taxon>Dikarya</taxon>
        <taxon>Basidiomycota</taxon>
        <taxon>Agaricomycotina</taxon>
        <taxon>Agaricomycetes</taxon>
        <taxon>Agaricomycetidae</taxon>
        <taxon>Agaricales</taxon>
        <taxon>Marasmiineae</taxon>
        <taxon>Marasmiaceae</taxon>
        <taxon>Marasmius</taxon>
    </lineage>
</organism>
<evidence type="ECO:0000313" key="3">
    <source>
        <dbReference type="EMBL" id="KAL0572577.1"/>
    </source>
</evidence>
<dbReference type="InterPro" id="IPR007111">
    <property type="entry name" value="NACHT_NTPase"/>
</dbReference>